<name>A0A2P2M331_RHIMU</name>
<dbReference type="AlphaFoldDB" id="A0A2P2M331"/>
<dbReference type="EMBL" id="GGEC01044137">
    <property type="protein sequence ID" value="MBX24621.1"/>
    <property type="molecule type" value="Transcribed_RNA"/>
</dbReference>
<sequence>MDMFRLSAQLPLHPVIWRKHIIPLSLPAGQSELKSMPHGTRLLMKSL</sequence>
<protein>
    <submittedName>
        <fullName evidence="1">Kinesin-related protein 11-like isoform X2</fullName>
    </submittedName>
</protein>
<evidence type="ECO:0000313" key="1">
    <source>
        <dbReference type="EMBL" id="MBX24621.1"/>
    </source>
</evidence>
<reference evidence="1" key="1">
    <citation type="submission" date="2018-02" db="EMBL/GenBank/DDBJ databases">
        <title>Rhizophora mucronata_Transcriptome.</title>
        <authorList>
            <person name="Meera S.P."/>
            <person name="Sreeshan A."/>
            <person name="Augustine A."/>
        </authorList>
    </citation>
    <scope>NUCLEOTIDE SEQUENCE</scope>
    <source>
        <tissue evidence="1">Leaf</tissue>
    </source>
</reference>
<proteinExistence type="predicted"/>
<accession>A0A2P2M331</accession>
<organism evidence="1">
    <name type="scientific">Rhizophora mucronata</name>
    <name type="common">Asiatic mangrove</name>
    <dbReference type="NCBI Taxonomy" id="61149"/>
    <lineage>
        <taxon>Eukaryota</taxon>
        <taxon>Viridiplantae</taxon>
        <taxon>Streptophyta</taxon>
        <taxon>Embryophyta</taxon>
        <taxon>Tracheophyta</taxon>
        <taxon>Spermatophyta</taxon>
        <taxon>Magnoliopsida</taxon>
        <taxon>eudicotyledons</taxon>
        <taxon>Gunneridae</taxon>
        <taxon>Pentapetalae</taxon>
        <taxon>rosids</taxon>
        <taxon>fabids</taxon>
        <taxon>Malpighiales</taxon>
        <taxon>Rhizophoraceae</taxon>
        <taxon>Rhizophora</taxon>
    </lineage>
</organism>